<protein>
    <submittedName>
        <fullName evidence="1">Uncharacterized protein</fullName>
    </submittedName>
</protein>
<proteinExistence type="predicted"/>
<accession>A0A6C0BFD1</accession>
<evidence type="ECO:0000313" key="1">
    <source>
        <dbReference type="EMBL" id="QHS90692.1"/>
    </source>
</evidence>
<name>A0A6C0BFD1_9ZZZZ</name>
<dbReference type="AlphaFoldDB" id="A0A6C0BFD1"/>
<reference evidence="1" key="1">
    <citation type="journal article" date="2020" name="Nature">
        <title>Giant virus diversity and host interactions through global metagenomics.</title>
        <authorList>
            <person name="Schulz F."/>
            <person name="Roux S."/>
            <person name="Paez-Espino D."/>
            <person name="Jungbluth S."/>
            <person name="Walsh D.A."/>
            <person name="Denef V.J."/>
            <person name="McMahon K.D."/>
            <person name="Konstantinidis K.T."/>
            <person name="Eloe-Fadrosh E.A."/>
            <person name="Kyrpides N.C."/>
            <person name="Woyke T."/>
        </authorList>
    </citation>
    <scope>NUCLEOTIDE SEQUENCE</scope>
    <source>
        <strain evidence="1">GVMAG-M-3300010354-11</strain>
    </source>
</reference>
<dbReference type="EMBL" id="MN739143">
    <property type="protein sequence ID" value="QHS90692.1"/>
    <property type="molecule type" value="Genomic_DNA"/>
</dbReference>
<organism evidence="1">
    <name type="scientific">viral metagenome</name>
    <dbReference type="NCBI Taxonomy" id="1070528"/>
    <lineage>
        <taxon>unclassified sequences</taxon>
        <taxon>metagenomes</taxon>
        <taxon>organismal metagenomes</taxon>
    </lineage>
</organism>
<sequence length="171" mass="19949">METWCKRIDEYAMIHNVLEHLSIISASVLLSIQHQEVNVTINWKNDTCSSYLVSPHACYHCYESNMVTPIDVTYLIIDKWTNIQTIEIGTEIYGTNNILLPVLHEIFIPCAQICREKKLDKLIQHRIMSFALNSWIDNKIKSICSKSFDFYNLCPHEILKTTQIKMLDIML</sequence>